<evidence type="ECO:0008006" key="11">
    <source>
        <dbReference type="Google" id="ProtNLM"/>
    </source>
</evidence>
<keyword evidence="3" id="KW-0813">Transport</keyword>
<evidence type="ECO:0000256" key="8">
    <source>
        <dbReference type="SAM" id="Phobius"/>
    </source>
</evidence>
<keyword evidence="10" id="KW-1185">Reference proteome</keyword>
<dbReference type="InterPro" id="IPR004776">
    <property type="entry name" value="Mem_transp_PIN-like"/>
</dbReference>
<proteinExistence type="inferred from homology"/>
<evidence type="ECO:0000256" key="1">
    <source>
        <dbReference type="ARBA" id="ARBA00004141"/>
    </source>
</evidence>
<evidence type="ECO:0000256" key="3">
    <source>
        <dbReference type="ARBA" id="ARBA00022448"/>
    </source>
</evidence>
<evidence type="ECO:0000256" key="4">
    <source>
        <dbReference type="ARBA" id="ARBA00022692"/>
    </source>
</evidence>
<dbReference type="GO" id="GO:0005783">
    <property type="term" value="C:endoplasmic reticulum"/>
    <property type="evidence" value="ECO:0007669"/>
    <property type="project" value="TreeGrafter"/>
</dbReference>
<keyword evidence="4 8" id="KW-0812">Transmembrane</keyword>
<dbReference type="PANTHER" id="PTHR31752:SF69">
    <property type="entry name" value="AUXIN EFFLUX CARRIER COMPONENT"/>
    <property type="match status" value="1"/>
</dbReference>
<dbReference type="GO" id="GO:0010329">
    <property type="term" value="F:auxin efflux transmembrane transporter activity"/>
    <property type="evidence" value="ECO:0007669"/>
    <property type="project" value="TreeGrafter"/>
</dbReference>
<comment type="similarity">
    <text evidence="2">Belongs to the auxin efflux carrier (TC 2.A.69.1) family.</text>
</comment>
<dbReference type="PANTHER" id="PTHR31752">
    <property type="entry name" value="AUXIN EFFLUX CARRIER COMPONENT 1B-RELATED"/>
    <property type="match status" value="1"/>
</dbReference>
<evidence type="ECO:0000256" key="5">
    <source>
        <dbReference type="ARBA" id="ARBA00022989"/>
    </source>
</evidence>
<comment type="subcellular location">
    <subcellularLocation>
        <location evidence="1">Membrane</location>
        <topology evidence="1">Multi-pass membrane protein</topology>
    </subcellularLocation>
</comment>
<dbReference type="Proteomes" id="UP000326396">
    <property type="component" value="Linkage Group LG1"/>
</dbReference>
<evidence type="ECO:0000256" key="7">
    <source>
        <dbReference type="ARBA" id="ARBA00023294"/>
    </source>
</evidence>
<reference evidence="9 10" key="1">
    <citation type="submission" date="2019-05" db="EMBL/GenBank/DDBJ databases">
        <title>Mikania micrantha, genome provides insights into the molecular mechanism of rapid growth.</title>
        <authorList>
            <person name="Liu B."/>
        </authorList>
    </citation>
    <scope>NUCLEOTIDE SEQUENCE [LARGE SCALE GENOMIC DNA]</scope>
    <source>
        <strain evidence="9">NLD-2019</strain>
        <tissue evidence="9">Leaf</tissue>
    </source>
</reference>
<feature type="transmembrane region" description="Helical" evidence="8">
    <location>
        <begin position="26"/>
        <end position="50"/>
    </location>
</feature>
<dbReference type="Pfam" id="PF03547">
    <property type="entry name" value="Mem_trans"/>
    <property type="match status" value="1"/>
</dbReference>
<dbReference type="EMBL" id="SZYD01000001">
    <property type="protein sequence ID" value="KAD7478178.1"/>
    <property type="molecule type" value="Genomic_DNA"/>
</dbReference>
<accession>A0A5N6Q2W8</accession>
<dbReference type="AlphaFoldDB" id="A0A5N6Q2W8"/>
<organism evidence="9 10">
    <name type="scientific">Mikania micrantha</name>
    <name type="common">bitter vine</name>
    <dbReference type="NCBI Taxonomy" id="192012"/>
    <lineage>
        <taxon>Eukaryota</taxon>
        <taxon>Viridiplantae</taxon>
        <taxon>Streptophyta</taxon>
        <taxon>Embryophyta</taxon>
        <taxon>Tracheophyta</taxon>
        <taxon>Spermatophyta</taxon>
        <taxon>Magnoliopsida</taxon>
        <taxon>eudicotyledons</taxon>
        <taxon>Gunneridae</taxon>
        <taxon>Pentapetalae</taxon>
        <taxon>asterids</taxon>
        <taxon>campanulids</taxon>
        <taxon>Asterales</taxon>
        <taxon>Asteraceae</taxon>
        <taxon>Asteroideae</taxon>
        <taxon>Heliantheae alliance</taxon>
        <taxon>Eupatorieae</taxon>
        <taxon>Mikania</taxon>
    </lineage>
</organism>
<dbReference type="GO" id="GO:0005886">
    <property type="term" value="C:plasma membrane"/>
    <property type="evidence" value="ECO:0007669"/>
    <property type="project" value="TreeGrafter"/>
</dbReference>
<evidence type="ECO:0000256" key="6">
    <source>
        <dbReference type="ARBA" id="ARBA00023136"/>
    </source>
</evidence>
<keyword evidence="5 8" id="KW-1133">Transmembrane helix</keyword>
<evidence type="ECO:0000313" key="9">
    <source>
        <dbReference type="EMBL" id="KAD7478178.1"/>
    </source>
</evidence>
<protein>
    <recommendedName>
        <fullName evidence="11">DUF4219 domain-containing protein</fullName>
    </recommendedName>
</protein>
<dbReference type="OrthoDB" id="1711498at2759"/>
<comment type="caution">
    <text evidence="9">The sequence shown here is derived from an EMBL/GenBank/DDBJ whole genome shotgun (WGS) entry which is preliminary data.</text>
</comment>
<evidence type="ECO:0000256" key="2">
    <source>
        <dbReference type="ARBA" id="ARBA00009177"/>
    </source>
</evidence>
<sequence>MALMKLDAGTHMAEQGRLISCRISSLVLALFIKFFAGPLAMAIICFIVGLRGDVLRVAIIQVSTDRLSANRNCDFHHSCACKGLIASVGASALPKSMTSFMIAKEYGLHADVISTAKKERPEGAVHKFVFASQFFLIFFGYYTHKKGVERMALVQAKETCSMSYQVPTLTATNYPIWAIKVKSIFDTHGLLETVEPRALGEEPDAKKSKQALPFLFQAIPEDIVLQMSSHTDPKKVWDVLKS</sequence>
<keyword evidence="7" id="KW-0927">Auxin signaling pathway</keyword>
<gene>
    <name evidence="9" type="ORF">E3N88_01314</name>
</gene>
<dbReference type="InterPro" id="IPR051107">
    <property type="entry name" value="Auxin_Efflux_Carrier"/>
</dbReference>
<keyword evidence="6 8" id="KW-0472">Membrane</keyword>
<dbReference type="GO" id="GO:0009926">
    <property type="term" value="P:auxin polar transport"/>
    <property type="evidence" value="ECO:0007669"/>
    <property type="project" value="TreeGrafter"/>
</dbReference>
<name>A0A5N6Q2W8_9ASTR</name>
<evidence type="ECO:0000313" key="10">
    <source>
        <dbReference type="Proteomes" id="UP000326396"/>
    </source>
</evidence>
<dbReference type="GO" id="GO:0009734">
    <property type="term" value="P:auxin-activated signaling pathway"/>
    <property type="evidence" value="ECO:0007669"/>
    <property type="project" value="UniProtKB-KW"/>
</dbReference>